<dbReference type="SUPFAM" id="SSF160113">
    <property type="entry name" value="YegP-like"/>
    <property type="match status" value="1"/>
</dbReference>
<dbReference type="Gene3D" id="3.30.160.160">
    <property type="entry name" value="YegP-like"/>
    <property type="match status" value="1"/>
</dbReference>
<evidence type="ECO:0000313" key="1">
    <source>
        <dbReference type="EMBL" id="MFC7299651.1"/>
    </source>
</evidence>
<sequence>MYFERYEQTALDDPLAASQGKYRWRFWANGKIVFASAEGYHNQDERERSLEIARSTNFMTPVVDAPLSTGGADIDTVGLINTISSQPLTIRLDDAGPGLFEDSSKKGR</sequence>
<dbReference type="EMBL" id="JBHTCC010000003">
    <property type="protein sequence ID" value="MFC7299651.1"/>
    <property type="molecule type" value="Genomic_DNA"/>
</dbReference>
<organism evidence="1 2">
    <name type="scientific">Herminiimonas aquatilis</name>
    <dbReference type="NCBI Taxonomy" id="345342"/>
    <lineage>
        <taxon>Bacteria</taxon>
        <taxon>Pseudomonadati</taxon>
        <taxon>Pseudomonadota</taxon>
        <taxon>Betaproteobacteria</taxon>
        <taxon>Burkholderiales</taxon>
        <taxon>Oxalobacteraceae</taxon>
        <taxon>Herminiimonas</taxon>
    </lineage>
</organism>
<dbReference type="InterPro" id="IPR036913">
    <property type="entry name" value="YegP-like_sf"/>
</dbReference>
<protein>
    <recommendedName>
        <fullName evidence="3">DUF1508 domain-containing protein</fullName>
    </recommendedName>
</protein>
<gene>
    <name evidence="1" type="ORF">ACFQO0_14505</name>
</gene>
<proteinExistence type="predicted"/>
<accession>A0ABW2J9M2</accession>
<dbReference type="Proteomes" id="UP001596379">
    <property type="component" value="Unassembled WGS sequence"/>
</dbReference>
<name>A0ABW2J9M2_9BURK</name>
<evidence type="ECO:0008006" key="3">
    <source>
        <dbReference type="Google" id="ProtNLM"/>
    </source>
</evidence>
<reference evidence="2" key="1">
    <citation type="journal article" date="2019" name="Int. J. Syst. Evol. Microbiol.">
        <title>The Global Catalogue of Microorganisms (GCM) 10K type strain sequencing project: providing services to taxonomists for standard genome sequencing and annotation.</title>
        <authorList>
            <consortium name="The Broad Institute Genomics Platform"/>
            <consortium name="The Broad Institute Genome Sequencing Center for Infectious Disease"/>
            <person name="Wu L."/>
            <person name="Ma J."/>
        </authorList>
    </citation>
    <scope>NUCLEOTIDE SEQUENCE [LARGE SCALE GENOMIC DNA]</scope>
    <source>
        <strain evidence="2">CCUG 36956</strain>
    </source>
</reference>
<dbReference type="RefSeq" id="WP_382235834.1">
    <property type="nucleotide sequence ID" value="NZ_JBHTCC010000003.1"/>
</dbReference>
<comment type="caution">
    <text evidence="1">The sequence shown here is derived from an EMBL/GenBank/DDBJ whole genome shotgun (WGS) entry which is preliminary data.</text>
</comment>
<keyword evidence="2" id="KW-1185">Reference proteome</keyword>
<evidence type="ECO:0000313" key="2">
    <source>
        <dbReference type="Proteomes" id="UP001596379"/>
    </source>
</evidence>